<dbReference type="STRING" id="995062.SAMN04489718_4133"/>
<dbReference type="InterPro" id="IPR010645">
    <property type="entry name" value="MFS_4"/>
</dbReference>
<keyword evidence="1" id="KW-0812">Transmembrane</keyword>
<feature type="transmembrane region" description="Helical" evidence="1">
    <location>
        <begin position="146"/>
        <end position="166"/>
    </location>
</feature>
<feature type="transmembrane region" description="Helical" evidence="1">
    <location>
        <begin position="366"/>
        <end position="383"/>
    </location>
</feature>
<evidence type="ECO:0000313" key="2">
    <source>
        <dbReference type="EMBL" id="SDR20575.1"/>
    </source>
</evidence>
<feature type="transmembrane region" description="Helical" evidence="1">
    <location>
        <begin position="304"/>
        <end position="324"/>
    </location>
</feature>
<keyword evidence="1" id="KW-0472">Membrane</keyword>
<dbReference type="AlphaFoldDB" id="A0A1H1H505"/>
<feature type="transmembrane region" description="Helical" evidence="1">
    <location>
        <begin position="20"/>
        <end position="39"/>
    </location>
</feature>
<dbReference type="Pfam" id="PF06779">
    <property type="entry name" value="MFS_4"/>
    <property type="match status" value="1"/>
</dbReference>
<name>A0A1H1H505_9ACTN</name>
<evidence type="ECO:0000313" key="3">
    <source>
        <dbReference type="Proteomes" id="UP000199301"/>
    </source>
</evidence>
<dbReference type="EMBL" id="FNKO01000002">
    <property type="protein sequence ID" value="SDR20575.1"/>
    <property type="molecule type" value="Genomic_DNA"/>
</dbReference>
<dbReference type="PANTHER" id="PTHR23537">
    <property type="match status" value="1"/>
</dbReference>
<gene>
    <name evidence="2" type="ORF">SAMN04489718_4133</name>
</gene>
<dbReference type="PANTHER" id="PTHR23537:SF1">
    <property type="entry name" value="SUGAR TRANSPORTER"/>
    <property type="match status" value="1"/>
</dbReference>
<feature type="transmembrane region" description="Helical" evidence="1">
    <location>
        <begin position="59"/>
        <end position="83"/>
    </location>
</feature>
<reference evidence="3" key="1">
    <citation type="submission" date="2016-10" db="EMBL/GenBank/DDBJ databases">
        <authorList>
            <person name="Varghese N."/>
            <person name="Submissions S."/>
        </authorList>
    </citation>
    <scope>NUCLEOTIDE SEQUENCE [LARGE SCALE GENOMIC DNA]</scope>
    <source>
        <strain evidence="3">DSM 45459</strain>
    </source>
</reference>
<dbReference type="InterPro" id="IPR036259">
    <property type="entry name" value="MFS_trans_sf"/>
</dbReference>
<evidence type="ECO:0000256" key="1">
    <source>
        <dbReference type="SAM" id="Phobius"/>
    </source>
</evidence>
<proteinExistence type="predicted"/>
<sequence length="402" mass="40701">MTVSGSTASGSSVLADERGILWRGALALAAAMGVGRFAYTPILPLMERQASLTADAGAWIATANYVGYLVGALLLIVFPALALSGGFLRCWLLVLVASIAAMPLSTDPPVWMVLRFLAGVASAVIFVVSAQAVLRTLRRNPHLSGWAYGGVGLGITLSGGAVLLLGSTSSWGVSWLVCAVLAALLGAPVWTLLDRATPPSSTAEASEDVVPGRARAFGLLLLGYFLEGVGYIIAATFLVAALADADLSWLGNGAWVLVGLAAVPSCVLWSRLSRGVSTPTLLVAALLLQTVAVALPGLTGNPVAVILAAVVFGGTFMGITTLALASGAALRVPRAAAALTSAYGLGQIAGPLAVQPTLAAGYRPALLIGGAVLLGGALVVLALRLTSWETRPGTTPGSVRDS</sequence>
<dbReference type="GO" id="GO:0005886">
    <property type="term" value="C:plasma membrane"/>
    <property type="evidence" value="ECO:0007669"/>
    <property type="project" value="TreeGrafter"/>
</dbReference>
<feature type="transmembrane region" description="Helical" evidence="1">
    <location>
        <begin position="172"/>
        <end position="193"/>
    </location>
</feature>
<feature type="transmembrane region" description="Helical" evidence="1">
    <location>
        <begin position="112"/>
        <end position="134"/>
    </location>
</feature>
<protein>
    <submittedName>
        <fullName evidence="2">Predicted arabinose efflux permease, MFS family</fullName>
    </submittedName>
</protein>
<organism evidence="2 3">
    <name type="scientific">Actinopolyspora saharensis</name>
    <dbReference type="NCBI Taxonomy" id="995062"/>
    <lineage>
        <taxon>Bacteria</taxon>
        <taxon>Bacillati</taxon>
        <taxon>Actinomycetota</taxon>
        <taxon>Actinomycetes</taxon>
        <taxon>Actinopolysporales</taxon>
        <taxon>Actinopolysporaceae</taxon>
        <taxon>Actinopolyspora</taxon>
    </lineage>
</organism>
<keyword evidence="3" id="KW-1185">Reference proteome</keyword>
<dbReference type="Proteomes" id="UP000199301">
    <property type="component" value="Unassembled WGS sequence"/>
</dbReference>
<feature type="transmembrane region" description="Helical" evidence="1">
    <location>
        <begin position="214"/>
        <end position="243"/>
    </location>
</feature>
<dbReference type="RefSeq" id="WP_242687414.1">
    <property type="nucleotide sequence ID" value="NZ_FNKO01000002.1"/>
</dbReference>
<feature type="transmembrane region" description="Helical" evidence="1">
    <location>
        <begin position="90"/>
        <end position="106"/>
    </location>
</feature>
<feature type="transmembrane region" description="Helical" evidence="1">
    <location>
        <begin position="336"/>
        <end position="354"/>
    </location>
</feature>
<feature type="transmembrane region" description="Helical" evidence="1">
    <location>
        <begin position="281"/>
        <end position="298"/>
    </location>
</feature>
<dbReference type="SUPFAM" id="SSF103473">
    <property type="entry name" value="MFS general substrate transporter"/>
    <property type="match status" value="1"/>
</dbReference>
<dbReference type="Gene3D" id="1.20.1250.20">
    <property type="entry name" value="MFS general substrate transporter like domains"/>
    <property type="match status" value="1"/>
</dbReference>
<feature type="transmembrane region" description="Helical" evidence="1">
    <location>
        <begin position="249"/>
        <end position="269"/>
    </location>
</feature>
<accession>A0A1H1H505</accession>
<keyword evidence="1" id="KW-1133">Transmembrane helix</keyword>